<sequence length="257" mass="30041">MPPRKKEEGQKNLSIKAWDLLNSYPSASYIVTGPPGSGKSNFVRSFCYYMRHKYPVAKIVSGTETENQTFHENFPPLYISTKYEQHSELQYVARQRKAKTDKKCKNSSSIHIVDDCADDPKTLRSPLMTSFFKNGSRHWDGVFMLLTQAGLDSPPGVRKCASYYIIFYEASLVEREKLWRNYGSKLGTFKEFCDIMDQVCVDHACMVIDNRTQSKNIEDMLYWYRAPHPIPKFKFGCKQYRKWSKERYNKNYEPPLI</sequence>
<evidence type="ECO:0000313" key="1">
    <source>
        <dbReference type="EMBL" id="WNL49946.1"/>
    </source>
</evidence>
<name>A0AA96EPJ9_9VIRU</name>
<dbReference type="InterPro" id="IPR027417">
    <property type="entry name" value="P-loop_NTPase"/>
</dbReference>
<dbReference type="SUPFAM" id="SSF52540">
    <property type="entry name" value="P-loop containing nucleoside triphosphate hydrolases"/>
    <property type="match status" value="1"/>
</dbReference>
<organism evidence="1">
    <name type="scientific">Marseillevirus sp</name>
    <dbReference type="NCBI Taxonomy" id="2809551"/>
    <lineage>
        <taxon>Viruses</taxon>
        <taxon>Varidnaviria</taxon>
        <taxon>Bamfordvirae</taxon>
        <taxon>Nucleocytoviricota</taxon>
        <taxon>Megaviricetes</taxon>
        <taxon>Pimascovirales</taxon>
        <taxon>Pimascovirales incertae sedis</taxon>
        <taxon>Marseilleviridae</taxon>
        <taxon>Marseillevirus</taxon>
    </lineage>
</organism>
<proteinExistence type="predicted"/>
<gene>
    <name evidence="1" type="ORF">MarFTMF_430</name>
</gene>
<protein>
    <submittedName>
        <fullName evidence="1">A32 like packaging ATPase</fullName>
    </submittedName>
</protein>
<reference evidence="1" key="1">
    <citation type="submission" date="2023-07" db="EMBL/GenBank/DDBJ databases">
        <authorList>
            <person name="Xia Y."/>
        </authorList>
    </citation>
    <scope>NUCLEOTIDE SEQUENCE</scope>
    <source>
        <strain evidence="1">F</strain>
    </source>
</reference>
<dbReference type="EMBL" id="OR343188">
    <property type="protein sequence ID" value="WNL49946.1"/>
    <property type="molecule type" value="Genomic_DNA"/>
</dbReference>
<dbReference type="Gene3D" id="3.40.50.300">
    <property type="entry name" value="P-loop containing nucleotide triphosphate hydrolases"/>
    <property type="match status" value="1"/>
</dbReference>
<accession>A0AA96EPJ9</accession>